<dbReference type="Gene3D" id="2.40.30.170">
    <property type="match status" value="1"/>
</dbReference>
<dbReference type="InterPro" id="IPR058625">
    <property type="entry name" value="MdtA-like_BSH"/>
</dbReference>
<accession>A0A2N5ZCH2</accession>
<proteinExistence type="inferred from homology"/>
<evidence type="ECO:0000313" key="5">
    <source>
        <dbReference type="Proteomes" id="UP000234857"/>
    </source>
</evidence>
<dbReference type="GO" id="GO:1990281">
    <property type="term" value="C:efflux pump complex"/>
    <property type="evidence" value="ECO:0007669"/>
    <property type="project" value="TreeGrafter"/>
</dbReference>
<dbReference type="NCBIfam" id="TIGR01730">
    <property type="entry name" value="RND_mfp"/>
    <property type="match status" value="1"/>
</dbReference>
<dbReference type="SUPFAM" id="SSF111369">
    <property type="entry name" value="HlyD-like secretion proteins"/>
    <property type="match status" value="1"/>
</dbReference>
<dbReference type="InterPro" id="IPR006143">
    <property type="entry name" value="RND_pump_MFP"/>
</dbReference>
<name>A0A2N5ZCH2_MUIH1</name>
<dbReference type="PANTHER" id="PTHR30469">
    <property type="entry name" value="MULTIDRUG RESISTANCE PROTEIN MDTA"/>
    <property type="match status" value="1"/>
</dbReference>
<sequence length="360" mass="40433">MKNKIFKLLSLVIVISLIIGCQSPGDKKGEVKNIEENTTPVRAMMPEKGDISSSIHFNGEVKAFGEYYLMAKISERIVKINVKNGQRVHKGDILFLLDQSSFQETLNQAEAALDTARSKFETAQKDLERNKVLYNKKVINEKSFDNAKDMTEAAENGLRQTEASYRLAKENFDNTMIKAPVDGFFVDSSGDIGQVVNPGFMFGRVLAPEKIIVEAWVSRKQVQKIKEGQACISEKVRGEVLSVNTSADRNTRNYLVKMVFENKDNIFSVNSFISGEIMTSTFYNVPLITEDAVLYDKDGYFLFVAENGKAIKKRIEVKARNNNFYYSDQITSDDMIIYSGQAVLSGGEKVKVLTDKQGEI</sequence>
<dbReference type="EMBL" id="PKTG01000116">
    <property type="protein sequence ID" value="PLX16349.1"/>
    <property type="molecule type" value="Genomic_DNA"/>
</dbReference>
<evidence type="ECO:0000259" key="3">
    <source>
        <dbReference type="Pfam" id="PF25917"/>
    </source>
</evidence>
<dbReference type="Gene3D" id="2.40.420.20">
    <property type="match status" value="1"/>
</dbReference>
<gene>
    <name evidence="4" type="ORF">C0601_10290</name>
</gene>
<comment type="similarity">
    <text evidence="1">Belongs to the membrane fusion protein (MFP) (TC 8.A.1) family.</text>
</comment>
<reference evidence="4 5" key="1">
    <citation type="submission" date="2017-11" db="EMBL/GenBank/DDBJ databases">
        <title>Genome-resolved metagenomics identifies genetic mobility, metabolic interactions, and unexpected diversity in perchlorate-reducing communities.</title>
        <authorList>
            <person name="Barnum T.P."/>
            <person name="Figueroa I.A."/>
            <person name="Carlstrom C.I."/>
            <person name="Lucas L.N."/>
            <person name="Engelbrektson A.L."/>
            <person name="Coates J.D."/>
        </authorList>
    </citation>
    <scope>NUCLEOTIDE SEQUENCE [LARGE SCALE GENOMIC DNA]</scope>
    <source>
        <strain evidence="4">BM706</strain>
    </source>
</reference>
<dbReference type="Gene3D" id="2.40.50.100">
    <property type="match status" value="1"/>
</dbReference>
<dbReference type="GO" id="GO:0015562">
    <property type="term" value="F:efflux transmembrane transporter activity"/>
    <property type="evidence" value="ECO:0007669"/>
    <property type="project" value="TreeGrafter"/>
</dbReference>
<feature type="domain" description="Multidrug resistance protein MdtA-like barrel-sandwich hybrid" evidence="3">
    <location>
        <begin position="71"/>
        <end position="199"/>
    </location>
</feature>
<dbReference type="Proteomes" id="UP000234857">
    <property type="component" value="Unassembled WGS sequence"/>
</dbReference>
<protein>
    <recommendedName>
        <fullName evidence="3">Multidrug resistance protein MdtA-like barrel-sandwich hybrid domain-containing protein</fullName>
    </recommendedName>
</protein>
<dbReference type="PROSITE" id="PS51257">
    <property type="entry name" value="PROKAR_LIPOPROTEIN"/>
    <property type="match status" value="1"/>
</dbReference>
<evidence type="ECO:0000256" key="2">
    <source>
        <dbReference type="SAM" id="Coils"/>
    </source>
</evidence>
<dbReference type="PANTHER" id="PTHR30469:SF15">
    <property type="entry name" value="HLYD FAMILY OF SECRETION PROTEINS"/>
    <property type="match status" value="1"/>
</dbReference>
<organism evidence="4 5">
    <name type="scientific">Muiribacterium halophilum</name>
    <dbReference type="NCBI Taxonomy" id="2053465"/>
    <lineage>
        <taxon>Bacteria</taxon>
        <taxon>Candidatus Muiribacteriota</taxon>
        <taxon>Candidatus Muiribacteriia</taxon>
        <taxon>Candidatus Muiribacteriales</taxon>
        <taxon>Candidatus Muiribacteriaceae</taxon>
        <taxon>Candidatus Muiribacterium</taxon>
    </lineage>
</organism>
<comment type="caution">
    <text evidence="4">The sequence shown here is derived from an EMBL/GenBank/DDBJ whole genome shotgun (WGS) entry which is preliminary data.</text>
</comment>
<dbReference type="AlphaFoldDB" id="A0A2N5ZCH2"/>
<evidence type="ECO:0000313" key="4">
    <source>
        <dbReference type="EMBL" id="PLX16349.1"/>
    </source>
</evidence>
<dbReference type="Gene3D" id="1.10.287.470">
    <property type="entry name" value="Helix hairpin bin"/>
    <property type="match status" value="1"/>
</dbReference>
<evidence type="ECO:0000256" key="1">
    <source>
        <dbReference type="ARBA" id="ARBA00009477"/>
    </source>
</evidence>
<dbReference type="Pfam" id="PF25917">
    <property type="entry name" value="BSH_RND"/>
    <property type="match status" value="1"/>
</dbReference>
<feature type="coiled-coil region" evidence="2">
    <location>
        <begin position="99"/>
        <end position="126"/>
    </location>
</feature>
<keyword evidence="2" id="KW-0175">Coiled coil</keyword>